<dbReference type="EMBL" id="FOES01000018">
    <property type="protein sequence ID" value="SEQ58765.1"/>
    <property type="molecule type" value="Genomic_DNA"/>
</dbReference>
<dbReference type="PROSITE" id="PS50893">
    <property type="entry name" value="ABC_TRANSPORTER_2"/>
    <property type="match status" value="1"/>
</dbReference>
<dbReference type="Proteomes" id="UP000199427">
    <property type="component" value="Unassembled WGS sequence"/>
</dbReference>
<dbReference type="GO" id="GO:0043190">
    <property type="term" value="C:ATP-binding cassette (ABC) transporter complex"/>
    <property type="evidence" value="ECO:0007669"/>
    <property type="project" value="TreeGrafter"/>
</dbReference>
<dbReference type="Gene3D" id="3.40.50.300">
    <property type="entry name" value="P-loop containing nucleotide triphosphate hydrolases"/>
    <property type="match status" value="1"/>
</dbReference>
<evidence type="ECO:0000256" key="1">
    <source>
        <dbReference type="ARBA" id="ARBA00004202"/>
    </source>
</evidence>
<dbReference type="PANTHER" id="PTHR43553">
    <property type="entry name" value="HEAVY METAL TRANSPORTER"/>
    <property type="match status" value="1"/>
</dbReference>
<dbReference type="EC" id="7.-.-.-" evidence="8"/>
<keyword evidence="3 8" id="KW-1003">Cell membrane</keyword>
<evidence type="ECO:0000256" key="2">
    <source>
        <dbReference type="ARBA" id="ARBA00022448"/>
    </source>
</evidence>
<dbReference type="SMART" id="SM00382">
    <property type="entry name" value="AAA"/>
    <property type="match status" value="1"/>
</dbReference>
<keyword evidence="5 8" id="KW-0067">ATP-binding</keyword>
<dbReference type="GO" id="GO:0015087">
    <property type="term" value="F:cobalt ion transmembrane transporter activity"/>
    <property type="evidence" value="ECO:0007669"/>
    <property type="project" value="UniProtKB-ARBA"/>
</dbReference>
<organism evidence="10 11">
    <name type="scientific">Piscibacillus halophilus</name>
    <dbReference type="NCBI Taxonomy" id="571933"/>
    <lineage>
        <taxon>Bacteria</taxon>
        <taxon>Bacillati</taxon>
        <taxon>Bacillota</taxon>
        <taxon>Bacilli</taxon>
        <taxon>Bacillales</taxon>
        <taxon>Bacillaceae</taxon>
        <taxon>Piscibacillus</taxon>
    </lineage>
</organism>
<dbReference type="InterPro" id="IPR050095">
    <property type="entry name" value="ECF_ABC_transporter_ATP-bd"/>
</dbReference>
<comment type="similarity">
    <text evidence="8">Belongs to the ABC transporter superfamily. Energy-coupling factor EcfA family.</text>
</comment>
<dbReference type="AlphaFoldDB" id="A0A1H9H8W0"/>
<sequence>MDISFDNVSYTYQPNTPLEHQALREVSFTIQSGSFVCIAGHTGSGKSTLVQLINGLLRPTEGKVKVGDFSLTSNKNHSVRDLRKNVGIVFQYPEHQLFEETVKEDILFGPRNFGVTVSDEQLHQVIEHVGLEPSILEKSPFEISGGQKRRVAIASVLVLEPKVLILDEPTAGLDPTGEQQIMKLFQRLHREKDMTIMMITHDMEHALNYANHMLVFEQGRLMLEGNPTNLFSNGDYLETIGLGLPEAIKLINEVKRLTGLNISYDRHSIEDIAVQLSNWAKAGGGQ</sequence>
<dbReference type="NCBIfam" id="TIGR04521">
    <property type="entry name" value="ECF_ATPase_2"/>
    <property type="match status" value="1"/>
</dbReference>
<evidence type="ECO:0000256" key="4">
    <source>
        <dbReference type="ARBA" id="ARBA00022741"/>
    </source>
</evidence>
<dbReference type="RefSeq" id="WP_091773747.1">
    <property type="nucleotide sequence ID" value="NZ_FOES01000018.1"/>
</dbReference>
<evidence type="ECO:0000313" key="11">
    <source>
        <dbReference type="Proteomes" id="UP000199427"/>
    </source>
</evidence>
<dbReference type="InterPro" id="IPR003593">
    <property type="entry name" value="AAA+_ATPase"/>
</dbReference>
<evidence type="ECO:0000256" key="5">
    <source>
        <dbReference type="ARBA" id="ARBA00022840"/>
    </source>
</evidence>
<keyword evidence="4 8" id="KW-0547">Nucleotide-binding</keyword>
<name>A0A1H9H8W0_9BACI</name>
<dbReference type="SUPFAM" id="SSF52540">
    <property type="entry name" value="P-loop containing nucleoside triphosphate hydrolases"/>
    <property type="match status" value="1"/>
</dbReference>
<keyword evidence="11" id="KW-1185">Reference proteome</keyword>
<comment type="subcellular location">
    <subcellularLocation>
        <location evidence="1 8">Cell membrane</location>
        <topology evidence="1 8">Peripheral membrane protein</topology>
    </subcellularLocation>
</comment>
<dbReference type="InterPro" id="IPR015856">
    <property type="entry name" value="ABC_transpr_CbiO/EcfA_su"/>
</dbReference>
<proteinExistence type="inferred from homology"/>
<keyword evidence="7 8" id="KW-0472">Membrane</keyword>
<dbReference type="GO" id="GO:0005524">
    <property type="term" value="F:ATP binding"/>
    <property type="evidence" value="ECO:0007669"/>
    <property type="project" value="UniProtKB-UniRule"/>
</dbReference>
<protein>
    <recommendedName>
        <fullName evidence="8">Energy-coupling factor transporter ATP-binding protein EcfA2</fullName>
        <ecNumber evidence="8">7.-.-.-</ecNumber>
    </recommendedName>
</protein>
<dbReference type="InterPro" id="IPR003439">
    <property type="entry name" value="ABC_transporter-like_ATP-bd"/>
</dbReference>
<comment type="function">
    <text evidence="8">ATP-binding (A) component of a common energy-coupling factor (ECF) ABC-transporter complex.</text>
</comment>
<keyword evidence="2 8" id="KW-0813">Transport</keyword>
<evidence type="ECO:0000259" key="9">
    <source>
        <dbReference type="PROSITE" id="PS50893"/>
    </source>
</evidence>
<dbReference type="InterPro" id="IPR027417">
    <property type="entry name" value="P-loop_NTPase"/>
</dbReference>
<gene>
    <name evidence="10" type="ORF">SAMN05216362_11835</name>
</gene>
<comment type="subunit">
    <text evidence="8">Forms a stable energy-coupling factor (ECF) transporter complex composed of 2 membrane-embedded substrate-binding proteins (S component), 2 ATP-binding proteins (A component) and 2 transmembrane proteins (T component).</text>
</comment>
<dbReference type="FunFam" id="3.40.50.300:FF:000224">
    <property type="entry name" value="Energy-coupling factor transporter ATP-binding protein EcfA"/>
    <property type="match status" value="1"/>
</dbReference>
<dbReference type="OrthoDB" id="9784332at2"/>
<dbReference type="InterPro" id="IPR030946">
    <property type="entry name" value="EcfA2"/>
</dbReference>
<evidence type="ECO:0000256" key="8">
    <source>
        <dbReference type="RuleBase" id="RU365104"/>
    </source>
</evidence>
<evidence type="ECO:0000256" key="7">
    <source>
        <dbReference type="ARBA" id="ARBA00023136"/>
    </source>
</evidence>
<dbReference type="GO" id="GO:0016887">
    <property type="term" value="F:ATP hydrolysis activity"/>
    <property type="evidence" value="ECO:0007669"/>
    <property type="project" value="InterPro"/>
</dbReference>
<dbReference type="PROSITE" id="PS00211">
    <property type="entry name" value="ABC_TRANSPORTER_1"/>
    <property type="match status" value="1"/>
</dbReference>
<keyword evidence="6" id="KW-1278">Translocase</keyword>
<dbReference type="GO" id="GO:0042626">
    <property type="term" value="F:ATPase-coupled transmembrane transporter activity"/>
    <property type="evidence" value="ECO:0007669"/>
    <property type="project" value="TreeGrafter"/>
</dbReference>
<dbReference type="STRING" id="571933.SAMN05216362_11835"/>
<accession>A0A1H9H8W0</accession>
<evidence type="ECO:0000256" key="6">
    <source>
        <dbReference type="ARBA" id="ARBA00022967"/>
    </source>
</evidence>
<dbReference type="InterPro" id="IPR017871">
    <property type="entry name" value="ABC_transporter-like_CS"/>
</dbReference>
<dbReference type="Pfam" id="PF00005">
    <property type="entry name" value="ABC_tran"/>
    <property type="match status" value="1"/>
</dbReference>
<reference evidence="10 11" key="1">
    <citation type="submission" date="2016-10" db="EMBL/GenBank/DDBJ databases">
        <authorList>
            <person name="de Groot N.N."/>
        </authorList>
    </citation>
    <scope>NUCLEOTIDE SEQUENCE [LARGE SCALE GENOMIC DNA]</scope>
    <source>
        <strain evidence="10 11">DSM 21633</strain>
    </source>
</reference>
<feature type="domain" description="ABC transporter" evidence="9">
    <location>
        <begin position="3"/>
        <end position="243"/>
    </location>
</feature>
<dbReference type="PANTHER" id="PTHR43553:SF27">
    <property type="entry name" value="ENERGY-COUPLING FACTOR TRANSPORTER ATP-BINDING PROTEIN ECFA2"/>
    <property type="match status" value="1"/>
</dbReference>
<evidence type="ECO:0000256" key="3">
    <source>
        <dbReference type="ARBA" id="ARBA00022475"/>
    </source>
</evidence>
<evidence type="ECO:0000313" key="10">
    <source>
        <dbReference type="EMBL" id="SEQ58765.1"/>
    </source>
</evidence>
<dbReference type="CDD" id="cd03225">
    <property type="entry name" value="ABC_cobalt_CbiO_domain1"/>
    <property type="match status" value="1"/>
</dbReference>